<reference evidence="2" key="1">
    <citation type="submission" date="2023-03" db="EMBL/GenBank/DDBJ databases">
        <title>Massive genome expansion in bonnet fungi (Mycena s.s.) driven by repeated elements and novel gene families across ecological guilds.</title>
        <authorList>
            <consortium name="Lawrence Berkeley National Laboratory"/>
            <person name="Harder C.B."/>
            <person name="Miyauchi S."/>
            <person name="Viragh M."/>
            <person name="Kuo A."/>
            <person name="Thoen E."/>
            <person name="Andreopoulos B."/>
            <person name="Lu D."/>
            <person name="Skrede I."/>
            <person name="Drula E."/>
            <person name="Henrissat B."/>
            <person name="Morin E."/>
            <person name="Kohler A."/>
            <person name="Barry K."/>
            <person name="LaButti K."/>
            <person name="Morin E."/>
            <person name="Salamov A."/>
            <person name="Lipzen A."/>
            <person name="Mereny Z."/>
            <person name="Hegedus B."/>
            <person name="Baldrian P."/>
            <person name="Stursova M."/>
            <person name="Weitz H."/>
            <person name="Taylor A."/>
            <person name="Grigoriev I.V."/>
            <person name="Nagy L.G."/>
            <person name="Martin F."/>
            <person name="Kauserud H."/>
        </authorList>
    </citation>
    <scope>NUCLEOTIDE SEQUENCE</scope>
    <source>
        <strain evidence="2">CBHHK067</strain>
    </source>
</reference>
<comment type="caution">
    <text evidence="2">The sequence shown here is derived from an EMBL/GenBank/DDBJ whole genome shotgun (WGS) entry which is preliminary data.</text>
</comment>
<accession>A0AAD7CM56</accession>
<name>A0AAD7CM56_MYCRO</name>
<dbReference type="EMBL" id="JARKIE010000354">
    <property type="protein sequence ID" value="KAJ7651888.1"/>
    <property type="molecule type" value="Genomic_DNA"/>
</dbReference>
<sequence length="148" mass="16358">MSLRRGSGSSKKIAFIRSSRQGKTSSKPKGNTTIKFASRRAQEKYRADCAAEQQLRMEYLEPSNLKALGVIRDYNTTDFMNDDSDTLNVNDVLEGNSAAEISHGGEFQDAIAAEMEAERQKRNQMGGLVEMYSVWVGKGERACTAPVV</sequence>
<evidence type="ECO:0000256" key="1">
    <source>
        <dbReference type="SAM" id="MobiDB-lite"/>
    </source>
</evidence>
<evidence type="ECO:0000313" key="2">
    <source>
        <dbReference type="EMBL" id="KAJ7651888.1"/>
    </source>
</evidence>
<feature type="region of interest" description="Disordered" evidence="1">
    <location>
        <begin position="1"/>
        <end position="37"/>
    </location>
</feature>
<proteinExistence type="predicted"/>
<gene>
    <name evidence="2" type="ORF">B0H17DRAFT_1147526</name>
</gene>
<feature type="compositionally biased region" description="Polar residues" evidence="1">
    <location>
        <begin position="18"/>
        <end position="35"/>
    </location>
</feature>
<evidence type="ECO:0000313" key="3">
    <source>
        <dbReference type="Proteomes" id="UP001221757"/>
    </source>
</evidence>
<dbReference type="Proteomes" id="UP001221757">
    <property type="component" value="Unassembled WGS sequence"/>
</dbReference>
<organism evidence="2 3">
    <name type="scientific">Mycena rosella</name>
    <name type="common">Pink bonnet</name>
    <name type="synonym">Agaricus rosellus</name>
    <dbReference type="NCBI Taxonomy" id="1033263"/>
    <lineage>
        <taxon>Eukaryota</taxon>
        <taxon>Fungi</taxon>
        <taxon>Dikarya</taxon>
        <taxon>Basidiomycota</taxon>
        <taxon>Agaricomycotina</taxon>
        <taxon>Agaricomycetes</taxon>
        <taxon>Agaricomycetidae</taxon>
        <taxon>Agaricales</taxon>
        <taxon>Marasmiineae</taxon>
        <taxon>Mycenaceae</taxon>
        <taxon>Mycena</taxon>
    </lineage>
</organism>
<dbReference type="AlphaFoldDB" id="A0AAD7CM56"/>
<protein>
    <submittedName>
        <fullName evidence="2">Uncharacterized protein</fullName>
    </submittedName>
</protein>
<keyword evidence="3" id="KW-1185">Reference proteome</keyword>